<keyword evidence="1" id="KW-0496">Mitochondrion</keyword>
<name>A0A101M0H3_PICGL</name>
<protein>
    <submittedName>
        <fullName evidence="1">Uncharacterized protein</fullName>
    </submittedName>
</protein>
<gene>
    <name evidence="1" type="ORF">ABT39_MTgene4102</name>
</gene>
<dbReference type="EMBL" id="LKAM01000004">
    <property type="protein sequence ID" value="KUM48766.1"/>
    <property type="molecule type" value="Genomic_DNA"/>
</dbReference>
<sequence length="61" mass="7051">MSIYRFFPWLCENNRLVINSIPSVGSRIENEPLLIGISAGAISLTKLLIIYMEWRKGIYSY</sequence>
<proteinExistence type="predicted"/>
<accession>A0A101M0H3</accession>
<organism evidence="1">
    <name type="scientific">Picea glauca</name>
    <name type="common">White spruce</name>
    <name type="synonym">Pinus glauca</name>
    <dbReference type="NCBI Taxonomy" id="3330"/>
    <lineage>
        <taxon>Eukaryota</taxon>
        <taxon>Viridiplantae</taxon>
        <taxon>Streptophyta</taxon>
        <taxon>Embryophyta</taxon>
        <taxon>Tracheophyta</taxon>
        <taxon>Spermatophyta</taxon>
        <taxon>Pinopsida</taxon>
        <taxon>Pinidae</taxon>
        <taxon>Conifers I</taxon>
        <taxon>Pinales</taxon>
        <taxon>Pinaceae</taxon>
        <taxon>Picea</taxon>
    </lineage>
</organism>
<geneLocation type="mitochondrion" evidence="1"/>
<dbReference type="AlphaFoldDB" id="A0A101M0H3"/>
<comment type="caution">
    <text evidence="1">The sequence shown here is derived from an EMBL/GenBank/DDBJ whole genome shotgun (WGS) entry which is preliminary data.</text>
</comment>
<reference evidence="1" key="1">
    <citation type="journal article" date="2015" name="Genome Biol. Evol.">
        <title>Organellar Genomes of White Spruce (Picea glauca): Assembly and Annotation.</title>
        <authorList>
            <person name="Jackman S.D."/>
            <person name="Warren R.L."/>
            <person name="Gibb E.A."/>
            <person name="Vandervalk B.P."/>
            <person name="Mohamadi H."/>
            <person name="Chu J."/>
            <person name="Raymond A."/>
            <person name="Pleasance S."/>
            <person name="Coope R."/>
            <person name="Wildung M.R."/>
            <person name="Ritland C.E."/>
            <person name="Bousquet J."/>
            <person name="Jones S.J."/>
            <person name="Bohlmann J."/>
            <person name="Birol I."/>
        </authorList>
    </citation>
    <scope>NUCLEOTIDE SEQUENCE [LARGE SCALE GENOMIC DNA]</scope>
    <source>
        <tissue evidence="1">Flushing bud</tissue>
    </source>
</reference>
<evidence type="ECO:0000313" key="1">
    <source>
        <dbReference type="EMBL" id="KUM48766.1"/>
    </source>
</evidence>